<dbReference type="Pfam" id="PF12441">
    <property type="entry name" value="CopG_antitoxin"/>
    <property type="match status" value="1"/>
</dbReference>
<dbReference type="CDD" id="cd21631">
    <property type="entry name" value="RHH_CopG_NikR-like"/>
    <property type="match status" value="1"/>
</dbReference>
<dbReference type="HOGENOM" id="CLU_185848_1_0_7"/>
<evidence type="ECO:0000313" key="2">
    <source>
        <dbReference type="Proteomes" id="UP000019140"/>
    </source>
</evidence>
<protein>
    <submittedName>
        <fullName evidence="1">Uncharacterized protein</fullName>
    </submittedName>
</protein>
<comment type="caution">
    <text evidence="1">The sequence shown here is derived from an EMBL/GenBank/DDBJ whole genome shotgun (WGS) entry which is preliminary data.</text>
</comment>
<dbReference type="Proteomes" id="UP000019140">
    <property type="component" value="Unassembled WGS sequence"/>
</dbReference>
<keyword evidence="2" id="KW-1185">Reference proteome</keyword>
<name>W4MBY3_9BACT</name>
<sequence>MKTPKIPQTDSITELAQFWETHGLTDFEDELEEVPESIFERRAKNEETVTIHLPASEIEAVKRLAQAKGMGHAALIREWVHEKLQHA</sequence>
<organism evidence="1 2">
    <name type="scientific">Candidatus Entotheonella gemina</name>
    <dbReference type="NCBI Taxonomy" id="1429439"/>
    <lineage>
        <taxon>Bacteria</taxon>
        <taxon>Pseudomonadati</taxon>
        <taxon>Nitrospinota/Tectimicrobiota group</taxon>
        <taxon>Candidatus Tectimicrobiota</taxon>
        <taxon>Candidatus Entotheonellia</taxon>
        <taxon>Candidatus Entotheonellales</taxon>
        <taxon>Candidatus Entotheonellaceae</taxon>
        <taxon>Candidatus Entotheonella</taxon>
    </lineage>
</organism>
<gene>
    <name evidence="1" type="ORF">ETSY2_09715</name>
</gene>
<dbReference type="AlphaFoldDB" id="W4MBY3"/>
<dbReference type="InterPro" id="IPR022148">
    <property type="entry name" value="CopG_antitoxin"/>
</dbReference>
<accession>W4MBY3</accession>
<evidence type="ECO:0000313" key="1">
    <source>
        <dbReference type="EMBL" id="ETX07713.1"/>
    </source>
</evidence>
<proteinExistence type="predicted"/>
<reference evidence="1 2" key="1">
    <citation type="journal article" date="2014" name="Nature">
        <title>An environmental bacterial taxon with a large and distinct metabolic repertoire.</title>
        <authorList>
            <person name="Wilson M.C."/>
            <person name="Mori T."/>
            <person name="Ruckert C."/>
            <person name="Uria A.R."/>
            <person name="Helf M.J."/>
            <person name="Takada K."/>
            <person name="Gernert C."/>
            <person name="Steffens U.A."/>
            <person name="Heycke N."/>
            <person name="Schmitt S."/>
            <person name="Rinke C."/>
            <person name="Helfrich E.J."/>
            <person name="Brachmann A.O."/>
            <person name="Gurgui C."/>
            <person name="Wakimoto T."/>
            <person name="Kracht M."/>
            <person name="Crusemann M."/>
            <person name="Hentschel U."/>
            <person name="Abe I."/>
            <person name="Matsunaga S."/>
            <person name="Kalinowski J."/>
            <person name="Takeyama H."/>
            <person name="Piel J."/>
        </authorList>
    </citation>
    <scope>NUCLEOTIDE SEQUENCE [LARGE SCALE GENOMIC DNA]</scope>
    <source>
        <strain evidence="2">TSY2</strain>
    </source>
</reference>
<dbReference type="EMBL" id="AZHX01000393">
    <property type="protein sequence ID" value="ETX07713.1"/>
    <property type="molecule type" value="Genomic_DNA"/>
</dbReference>